<dbReference type="PANTHER" id="PTHR35908">
    <property type="entry name" value="HYPOTHETICAL FUSION PROTEIN"/>
    <property type="match status" value="1"/>
</dbReference>
<dbReference type="GeneID" id="80346964"/>
<sequence length="245" mass="26085">MIRWNSAFIDRPTERFETAMAFWTAVTGTRLSESHGADGEFVTLLPSQGDPCVHGQRVGGPGGAHLDLDVEDLDAARQHALGLGAALVADRGHFLSMRSPSGTAFCLTTGDGSAAPDPITGPGGVLSRLDQVCLDIAPSAFDREVEFWTALTGWPPRPSALREFTGITVPEPLPIRILLQRKDTEGPSAAHLDIACADVDAVAAWHESLGARRVSRGAHWAVMHDPTGGVYCLTGRHPVTGRLPQ</sequence>
<name>A0A7G1KIA4_9NOCA</name>
<feature type="domain" description="Glyoxalase-like" evidence="1">
    <location>
        <begin position="8"/>
        <end position="108"/>
    </location>
</feature>
<accession>A0A7G1KIA4</accession>
<dbReference type="PANTHER" id="PTHR35908:SF1">
    <property type="entry name" value="CONSERVED PROTEIN"/>
    <property type="match status" value="1"/>
</dbReference>
<evidence type="ECO:0000313" key="2">
    <source>
        <dbReference type="EMBL" id="BCK54631.1"/>
    </source>
</evidence>
<dbReference type="Gene3D" id="3.10.180.10">
    <property type="entry name" value="2,3-Dihydroxybiphenyl 1,2-Dioxygenase, domain 1"/>
    <property type="match status" value="2"/>
</dbReference>
<dbReference type="RefSeq" id="WP_187687867.1">
    <property type="nucleotide sequence ID" value="NZ_AP023396.1"/>
</dbReference>
<evidence type="ECO:0000259" key="1">
    <source>
        <dbReference type="Pfam" id="PF18029"/>
    </source>
</evidence>
<gene>
    <name evidence="2" type="ORF">NWFMUON74_24030</name>
</gene>
<reference evidence="2 3" key="1">
    <citation type="submission" date="2020-08" db="EMBL/GenBank/DDBJ databases">
        <title>Genome Sequencing of Nocardia wallacei strain FMUON74 and assembly.</title>
        <authorList>
            <person name="Toyokawa M."/>
            <person name="Uesaka K."/>
        </authorList>
    </citation>
    <scope>NUCLEOTIDE SEQUENCE [LARGE SCALE GENOMIC DNA]</scope>
    <source>
        <strain evidence="2 3">FMUON74</strain>
    </source>
</reference>
<evidence type="ECO:0000313" key="3">
    <source>
        <dbReference type="Proteomes" id="UP000516173"/>
    </source>
</evidence>
<dbReference type="SUPFAM" id="SSF54593">
    <property type="entry name" value="Glyoxalase/Bleomycin resistance protein/Dihydroxybiphenyl dioxygenase"/>
    <property type="match status" value="2"/>
</dbReference>
<dbReference type="KEGG" id="nwl:NWFMUON74_24030"/>
<keyword evidence="3" id="KW-1185">Reference proteome</keyword>
<organism evidence="2 3">
    <name type="scientific">Nocardia wallacei</name>
    <dbReference type="NCBI Taxonomy" id="480035"/>
    <lineage>
        <taxon>Bacteria</taxon>
        <taxon>Bacillati</taxon>
        <taxon>Actinomycetota</taxon>
        <taxon>Actinomycetes</taxon>
        <taxon>Mycobacteriales</taxon>
        <taxon>Nocardiaceae</taxon>
        <taxon>Nocardia</taxon>
    </lineage>
</organism>
<dbReference type="InterPro" id="IPR041581">
    <property type="entry name" value="Glyoxalase_6"/>
</dbReference>
<dbReference type="AlphaFoldDB" id="A0A7G1KIA4"/>
<feature type="domain" description="Glyoxalase-like" evidence="1">
    <location>
        <begin position="131"/>
        <end position="234"/>
    </location>
</feature>
<dbReference type="Proteomes" id="UP000516173">
    <property type="component" value="Chromosome"/>
</dbReference>
<protein>
    <recommendedName>
        <fullName evidence="1">Glyoxalase-like domain-containing protein</fullName>
    </recommendedName>
</protein>
<dbReference type="EMBL" id="AP023396">
    <property type="protein sequence ID" value="BCK54631.1"/>
    <property type="molecule type" value="Genomic_DNA"/>
</dbReference>
<proteinExistence type="predicted"/>
<dbReference type="InterPro" id="IPR029068">
    <property type="entry name" value="Glyas_Bleomycin-R_OHBP_Dase"/>
</dbReference>
<dbReference type="Pfam" id="PF18029">
    <property type="entry name" value="Glyoxalase_6"/>
    <property type="match status" value="2"/>
</dbReference>